<evidence type="ECO:0000256" key="1">
    <source>
        <dbReference type="ARBA" id="ARBA00004651"/>
    </source>
</evidence>
<organism evidence="9 10">
    <name type="scientific">Devosia nitrariae</name>
    <dbReference type="NCBI Taxonomy" id="2071872"/>
    <lineage>
        <taxon>Bacteria</taxon>
        <taxon>Pseudomonadati</taxon>
        <taxon>Pseudomonadota</taxon>
        <taxon>Alphaproteobacteria</taxon>
        <taxon>Hyphomicrobiales</taxon>
        <taxon>Devosiaceae</taxon>
        <taxon>Devosia</taxon>
    </lineage>
</organism>
<keyword evidence="4 7" id="KW-0812">Transmembrane</keyword>
<keyword evidence="10" id="KW-1185">Reference proteome</keyword>
<feature type="domain" description="ABC transmembrane type-1" evidence="8">
    <location>
        <begin position="73"/>
        <end position="285"/>
    </location>
</feature>
<dbReference type="InterPro" id="IPR051393">
    <property type="entry name" value="ABC_transporter_permease"/>
</dbReference>
<evidence type="ECO:0000259" key="8">
    <source>
        <dbReference type="PROSITE" id="PS50928"/>
    </source>
</evidence>
<evidence type="ECO:0000256" key="4">
    <source>
        <dbReference type="ARBA" id="ARBA00022692"/>
    </source>
</evidence>
<evidence type="ECO:0000256" key="7">
    <source>
        <dbReference type="RuleBase" id="RU363032"/>
    </source>
</evidence>
<dbReference type="InterPro" id="IPR000515">
    <property type="entry name" value="MetI-like"/>
</dbReference>
<keyword evidence="6 7" id="KW-0472">Membrane</keyword>
<evidence type="ECO:0000256" key="2">
    <source>
        <dbReference type="ARBA" id="ARBA00022448"/>
    </source>
</evidence>
<dbReference type="Pfam" id="PF00528">
    <property type="entry name" value="BPD_transp_1"/>
    <property type="match status" value="1"/>
</dbReference>
<feature type="transmembrane region" description="Helical" evidence="7">
    <location>
        <begin position="12"/>
        <end position="32"/>
    </location>
</feature>
<feature type="transmembrane region" description="Helical" evidence="7">
    <location>
        <begin position="264"/>
        <end position="286"/>
    </location>
</feature>
<sequence length="295" mass="32448">MLRSTTWRQRQALLAYALLLPGIAYFALYFFYPIVIEFWASLFRGQPLIGNAQFAGFANYTTALSDAMVQRSFLITLVYAVGTTALTLAVGLGLASVLSGPVRANTAVRAVIFFPYIISFVIVALMWKSLLDPYTGILNSALVALGLPTQNWLGTPSTALWTMILISVWKDVGYAMLIYIAAIQGIPAQLYEAASIDGAKPHQMFLRITLPLLAPTTLFLAVISMISQLQEIAAPYLLTGGGPANATRLFSMHVFETAFERLDIGYASALSFMMFIVILIVTFIQFKVLNREVVY</sequence>
<feature type="transmembrane region" description="Helical" evidence="7">
    <location>
        <begin position="73"/>
        <end position="95"/>
    </location>
</feature>
<feature type="transmembrane region" description="Helical" evidence="7">
    <location>
        <begin position="107"/>
        <end position="127"/>
    </location>
</feature>
<feature type="transmembrane region" description="Helical" evidence="7">
    <location>
        <begin position="204"/>
        <end position="226"/>
    </location>
</feature>
<gene>
    <name evidence="9" type="ORF">GCM10010862_24480</name>
</gene>
<evidence type="ECO:0000313" key="10">
    <source>
        <dbReference type="Proteomes" id="UP001156691"/>
    </source>
</evidence>
<comment type="caution">
    <text evidence="9">The sequence shown here is derived from an EMBL/GenBank/DDBJ whole genome shotgun (WGS) entry which is preliminary data.</text>
</comment>
<evidence type="ECO:0000256" key="5">
    <source>
        <dbReference type="ARBA" id="ARBA00022989"/>
    </source>
</evidence>
<reference evidence="10" key="1">
    <citation type="journal article" date="2019" name="Int. J. Syst. Evol. Microbiol.">
        <title>The Global Catalogue of Microorganisms (GCM) 10K type strain sequencing project: providing services to taxonomists for standard genome sequencing and annotation.</title>
        <authorList>
            <consortium name="The Broad Institute Genomics Platform"/>
            <consortium name="The Broad Institute Genome Sequencing Center for Infectious Disease"/>
            <person name="Wu L."/>
            <person name="Ma J."/>
        </authorList>
    </citation>
    <scope>NUCLEOTIDE SEQUENCE [LARGE SCALE GENOMIC DNA]</scope>
    <source>
        <strain evidence="10">NBRC 112416</strain>
    </source>
</reference>
<evidence type="ECO:0000256" key="6">
    <source>
        <dbReference type="ARBA" id="ARBA00023136"/>
    </source>
</evidence>
<keyword evidence="5 7" id="KW-1133">Transmembrane helix</keyword>
<dbReference type="SUPFAM" id="SSF161098">
    <property type="entry name" value="MetI-like"/>
    <property type="match status" value="1"/>
</dbReference>
<feature type="transmembrane region" description="Helical" evidence="7">
    <location>
        <begin position="159"/>
        <end position="183"/>
    </location>
</feature>
<dbReference type="RefSeq" id="WP_284340614.1">
    <property type="nucleotide sequence ID" value="NZ_BSNS01000011.1"/>
</dbReference>
<comment type="subcellular location">
    <subcellularLocation>
        <location evidence="1 7">Cell membrane</location>
        <topology evidence="1 7">Multi-pass membrane protein</topology>
    </subcellularLocation>
</comment>
<dbReference type="Proteomes" id="UP001156691">
    <property type="component" value="Unassembled WGS sequence"/>
</dbReference>
<name>A0ABQ5W5R3_9HYPH</name>
<keyword evidence="2 7" id="KW-0813">Transport</keyword>
<comment type="similarity">
    <text evidence="7">Belongs to the binding-protein-dependent transport system permease family.</text>
</comment>
<proteinExistence type="inferred from homology"/>
<dbReference type="PANTHER" id="PTHR30193">
    <property type="entry name" value="ABC TRANSPORTER PERMEASE PROTEIN"/>
    <property type="match status" value="1"/>
</dbReference>
<evidence type="ECO:0000256" key="3">
    <source>
        <dbReference type="ARBA" id="ARBA00022475"/>
    </source>
</evidence>
<protein>
    <submittedName>
        <fullName evidence="9">ABC transporter permease</fullName>
    </submittedName>
</protein>
<dbReference type="Gene3D" id="1.10.3720.10">
    <property type="entry name" value="MetI-like"/>
    <property type="match status" value="1"/>
</dbReference>
<evidence type="ECO:0000313" key="9">
    <source>
        <dbReference type="EMBL" id="GLQ55189.1"/>
    </source>
</evidence>
<dbReference type="InterPro" id="IPR035906">
    <property type="entry name" value="MetI-like_sf"/>
</dbReference>
<keyword evidence="3" id="KW-1003">Cell membrane</keyword>
<dbReference type="PANTHER" id="PTHR30193:SF37">
    <property type="entry name" value="INNER MEMBRANE ABC TRANSPORTER PERMEASE PROTEIN YCJO"/>
    <property type="match status" value="1"/>
</dbReference>
<dbReference type="EMBL" id="BSNS01000011">
    <property type="protein sequence ID" value="GLQ55189.1"/>
    <property type="molecule type" value="Genomic_DNA"/>
</dbReference>
<dbReference type="CDD" id="cd06261">
    <property type="entry name" value="TM_PBP2"/>
    <property type="match status" value="1"/>
</dbReference>
<accession>A0ABQ5W5R3</accession>
<dbReference type="PROSITE" id="PS50928">
    <property type="entry name" value="ABC_TM1"/>
    <property type="match status" value="1"/>
</dbReference>